<evidence type="ECO:0000256" key="1">
    <source>
        <dbReference type="ARBA" id="ARBA00022527"/>
    </source>
</evidence>
<dbReference type="Proteomes" id="UP001499884">
    <property type="component" value="Unassembled WGS sequence"/>
</dbReference>
<organism evidence="4 5">
    <name type="scientific">Streptomyces tremellae</name>
    <dbReference type="NCBI Taxonomy" id="1124239"/>
    <lineage>
        <taxon>Bacteria</taxon>
        <taxon>Bacillati</taxon>
        <taxon>Actinomycetota</taxon>
        <taxon>Actinomycetes</taxon>
        <taxon>Kitasatosporales</taxon>
        <taxon>Streptomycetaceae</taxon>
        <taxon>Streptomyces</taxon>
    </lineage>
</organism>
<dbReference type="EMBL" id="BAABEP010000025">
    <property type="protein sequence ID" value="GAA3736430.1"/>
    <property type="molecule type" value="Genomic_DNA"/>
</dbReference>
<feature type="signal peptide" evidence="2">
    <location>
        <begin position="1"/>
        <end position="28"/>
    </location>
</feature>
<keyword evidence="1" id="KW-0723">Serine/threonine-protein kinase</keyword>
<protein>
    <recommendedName>
        <fullName evidence="3">Histidine kinase/HSP90-like ATPase domain-containing protein</fullName>
    </recommendedName>
</protein>
<keyword evidence="2" id="KW-0732">Signal</keyword>
<evidence type="ECO:0000313" key="5">
    <source>
        <dbReference type="Proteomes" id="UP001499884"/>
    </source>
</evidence>
<dbReference type="RefSeq" id="WP_345648373.1">
    <property type="nucleotide sequence ID" value="NZ_BAABEP010000025.1"/>
</dbReference>
<evidence type="ECO:0000313" key="4">
    <source>
        <dbReference type="EMBL" id="GAA3736430.1"/>
    </source>
</evidence>
<dbReference type="CDD" id="cd16936">
    <property type="entry name" value="HATPase_RsbW-like"/>
    <property type="match status" value="1"/>
</dbReference>
<reference evidence="5" key="1">
    <citation type="journal article" date="2019" name="Int. J. Syst. Evol. Microbiol.">
        <title>The Global Catalogue of Microorganisms (GCM) 10K type strain sequencing project: providing services to taxonomists for standard genome sequencing and annotation.</title>
        <authorList>
            <consortium name="The Broad Institute Genomics Platform"/>
            <consortium name="The Broad Institute Genome Sequencing Center for Infectious Disease"/>
            <person name="Wu L."/>
            <person name="Ma J."/>
        </authorList>
    </citation>
    <scope>NUCLEOTIDE SEQUENCE [LARGE SCALE GENOMIC DNA]</scope>
    <source>
        <strain evidence="5">JCM 30846</strain>
    </source>
</reference>
<dbReference type="PANTHER" id="PTHR35526">
    <property type="entry name" value="ANTI-SIGMA-F FACTOR RSBW-RELATED"/>
    <property type="match status" value="1"/>
</dbReference>
<dbReference type="InterPro" id="IPR003594">
    <property type="entry name" value="HATPase_dom"/>
</dbReference>
<gene>
    <name evidence="4" type="ORF">GCM10023082_36930</name>
</gene>
<sequence>MSAPAPGRFAACSIRLAAVLTAVSLARAFVRQTLTDWQLAEQVDSAELIVSELATNAVKETGLTDPSPRWQDVRAHHIIGVQLRLVDTRLYVEVWDRAGGSPVVPEQTPDAEGGRGLFLVEALSERWDVHRSVAGGKVVWARLALTRAADAPPLADLAFAQRVLDGLRRLPDLSAAG</sequence>
<dbReference type="InterPro" id="IPR036890">
    <property type="entry name" value="HATPase_C_sf"/>
</dbReference>
<dbReference type="Pfam" id="PF13581">
    <property type="entry name" value="HATPase_c_2"/>
    <property type="match status" value="1"/>
</dbReference>
<evidence type="ECO:0000259" key="3">
    <source>
        <dbReference type="Pfam" id="PF13581"/>
    </source>
</evidence>
<name>A0ABP7FDJ5_9ACTN</name>
<keyword evidence="5" id="KW-1185">Reference proteome</keyword>
<accession>A0ABP7FDJ5</accession>
<comment type="caution">
    <text evidence="4">The sequence shown here is derived from an EMBL/GenBank/DDBJ whole genome shotgun (WGS) entry which is preliminary data.</text>
</comment>
<keyword evidence="1" id="KW-0418">Kinase</keyword>
<dbReference type="PANTHER" id="PTHR35526:SF3">
    <property type="entry name" value="ANTI-SIGMA-F FACTOR RSBW"/>
    <property type="match status" value="1"/>
</dbReference>
<proteinExistence type="predicted"/>
<dbReference type="SUPFAM" id="SSF55874">
    <property type="entry name" value="ATPase domain of HSP90 chaperone/DNA topoisomerase II/histidine kinase"/>
    <property type="match status" value="1"/>
</dbReference>
<keyword evidence="1" id="KW-0808">Transferase</keyword>
<dbReference type="Gene3D" id="3.30.565.10">
    <property type="entry name" value="Histidine kinase-like ATPase, C-terminal domain"/>
    <property type="match status" value="1"/>
</dbReference>
<evidence type="ECO:0000256" key="2">
    <source>
        <dbReference type="SAM" id="SignalP"/>
    </source>
</evidence>
<feature type="chain" id="PRO_5045395324" description="Histidine kinase/HSP90-like ATPase domain-containing protein" evidence="2">
    <location>
        <begin position="29"/>
        <end position="177"/>
    </location>
</feature>
<feature type="domain" description="Histidine kinase/HSP90-like ATPase" evidence="3">
    <location>
        <begin position="18"/>
        <end position="142"/>
    </location>
</feature>
<dbReference type="InterPro" id="IPR050267">
    <property type="entry name" value="Anti-sigma-factor_SerPK"/>
</dbReference>